<evidence type="ECO:0000256" key="5">
    <source>
        <dbReference type="SAM" id="SignalP"/>
    </source>
</evidence>
<dbReference type="InterPro" id="IPR016167">
    <property type="entry name" value="FAD-bd_PCMH_sub1"/>
</dbReference>
<feature type="domain" description="FAD-binding PCMH-type" evidence="6">
    <location>
        <begin position="81"/>
        <end position="251"/>
    </location>
</feature>
<keyword evidence="8" id="KW-1185">Reference proteome</keyword>
<evidence type="ECO:0000256" key="3">
    <source>
        <dbReference type="ARBA" id="ARBA00022827"/>
    </source>
</evidence>
<dbReference type="GO" id="GO:0071949">
    <property type="term" value="F:FAD binding"/>
    <property type="evidence" value="ECO:0007669"/>
    <property type="project" value="InterPro"/>
</dbReference>
<dbReference type="PANTHER" id="PTHR42973">
    <property type="entry name" value="BINDING OXIDOREDUCTASE, PUTATIVE (AFU_ORTHOLOGUE AFUA_1G17690)-RELATED"/>
    <property type="match status" value="1"/>
</dbReference>
<dbReference type="EMBL" id="JANBPK010001700">
    <property type="protein sequence ID" value="KAJ2920995.1"/>
    <property type="molecule type" value="Genomic_DNA"/>
</dbReference>
<feature type="chain" id="PRO_5040824559" description="FAD-binding PCMH-type domain-containing protein" evidence="5">
    <location>
        <begin position="22"/>
        <end position="505"/>
    </location>
</feature>
<dbReference type="InterPro" id="IPR006094">
    <property type="entry name" value="Oxid_FAD_bind_N"/>
</dbReference>
<keyword evidence="4" id="KW-0560">Oxidoreductase</keyword>
<dbReference type="InterPro" id="IPR050416">
    <property type="entry name" value="FAD-linked_Oxidoreductase"/>
</dbReference>
<keyword evidence="3" id="KW-0274">FAD</keyword>
<evidence type="ECO:0000313" key="7">
    <source>
        <dbReference type="EMBL" id="KAJ2920995.1"/>
    </source>
</evidence>
<keyword evidence="5" id="KW-0732">Signal</keyword>
<evidence type="ECO:0000256" key="4">
    <source>
        <dbReference type="ARBA" id="ARBA00023002"/>
    </source>
</evidence>
<dbReference type="AlphaFoldDB" id="A0A9W8IXY9"/>
<sequence length="505" mass="53559">MVRFLVSTLGVLAASAVTCHARPDRAQLQSCYSASDLATRNGQKDYTHVCSRIASSIFPSAVHYPGSPAYAWLNSHWSASSDQPSACVAEPRSASDVSTILRIIGQTRTPFAIQSGGHATNPGFSSTPGVHISLYSLRSIDYSSTSQTVEIGTGLKWDDVYAALEPQGVSVAGGRVTDVGVGGFALGGGYSWKTNQHGLAIDTVTAFELVKPDGDVVKVTEKCDSELFFGLKGASNNFGIVTKITLKTFSQGPGGFLSFTDPQAIAGLGAATAKFSTKVKDPKASILSTLTYYQGSLSGSAQLFYDGPNPPPGIFDDIMALPSTSADISTRSHLSLILSTPANATYGLRTYFDTVPVVDYSPEFMKLVQDTSVAAGQELASTSFLASSLVAEPFLPTILSHNPSRTAYPFTRSKVYTPFNIIISWANAADDNVIAEVVKKIRNKLSKALVAEGQGDLVDAPLYPNYALYDTPVKRIYGSNLPTLKALKARVDPTNVMGLAGGFKV</sequence>
<proteinExistence type="inferred from homology"/>
<dbReference type="InterPro" id="IPR016169">
    <property type="entry name" value="FAD-bd_PCMH_sub2"/>
</dbReference>
<dbReference type="GO" id="GO:0016491">
    <property type="term" value="F:oxidoreductase activity"/>
    <property type="evidence" value="ECO:0007669"/>
    <property type="project" value="UniProtKB-KW"/>
</dbReference>
<feature type="non-terminal residue" evidence="7">
    <location>
        <position position="1"/>
    </location>
</feature>
<name>A0A9W8IXY9_9AGAR</name>
<dbReference type="Proteomes" id="UP001140091">
    <property type="component" value="Unassembled WGS sequence"/>
</dbReference>
<comment type="similarity">
    <text evidence="1">Belongs to the oxygen-dependent FAD-linked oxidoreductase family.</text>
</comment>
<dbReference type="InterPro" id="IPR016166">
    <property type="entry name" value="FAD-bd_PCMH"/>
</dbReference>
<dbReference type="Gene3D" id="3.30.43.10">
    <property type="entry name" value="Uridine Diphospho-n-acetylenolpyruvylglucosamine Reductase, domain 2"/>
    <property type="match status" value="1"/>
</dbReference>
<accession>A0A9W8IXY9</accession>
<reference evidence="7" key="1">
    <citation type="submission" date="2022-06" db="EMBL/GenBank/DDBJ databases">
        <title>Genome Sequence of Candolleomyces eurysporus.</title>
        <authorList>
            <person name="Buettner E."/>
        </authorList>
    </citation>
    <scope>NUCLEOTIDE SEQUENCE</scope>
    <source>
        <strain evidence="7">VTCC 930004</strain>
    </source>
</reference>
<dbReference type="Gene3D" id="3.30.465.10">
    <property type="match status" value="1"/>
</dbReference>
<dbReference type="Pfam" id="PF01565">
    <property type="entry name" value="FAD_binding_4"/>
    <property type="match status" value="1"/>
</dbReference>
<keyword evidence="2" id="KW-0285">Flavoprotein</keyword>
<evidence type="ECO:0000256" key="2">
    <source>
        <dbReference type="ARBA" id="ARBA00022630"/>
    </source>
</evidence>
<evidence type="ECO:0000313" key="8">
    <source>
        <dbReference type="Proteomes" id="UP001140091"/>
    </source>
</evidence>
<dbReference type="OrthoDB" id="2151789at2759"/>
<evidence type="ECO:0000256" key="1">
    <source>
        <dbReference type="ARBA" id="ARBA00005466"/>
    </source>
</evidence>
<dbReference type="Gene3D" id="3.40.462.20">
    <property type="match status" value="1"/>
</dbReference>
<gene>
    <name evidence="7" type="ORF">H1R20_g16098</name>
</gene>
<dbReference type="Pfam" id="PF08031">
    <property type="entry name" value="BBE"/>
    <property type="match status" value="1"/>
</dbReference>
<comment type="caution">
    <text evidence="7">The sequence shown here is derived from an EMBL/GenBank/DDBJ whole genome shotgun (WGS) entry which is preliminary data.</text>
</comment>
<protein>
    <recommendedName>
        <fullName evidence="6">FAD-binding PCMH-type domain-containing protein</fullName>
    </recommendedName>
</protein>
<dbReference type="SUPFAM" id="SSF56176">
    <property type="entry name" value="FAD-binding/transporter-associated domain-like"/>
    <property type="match status" value="1"/>
</dbReference>
<dbReference type="PROSITE" id="PS51387">
    <property type="entry name" value="FAD_PCMH"/>
    <property type="match status" value="1"/>
</dbReference>
<organism evidence="7 8">
    <name type="scientific">Candolleomyces eurysporus</name>
    <dbReference type="NCBI Taxonomy" id="2828524"/>
    <lineage>
        <taxon>Eukaryota</taxon>
        <taxon>Fungi</taxon>
        <taxon>Dikarya</taxon>
        <taxon>Basidiomycota</taxon>
        <taxon>Agaricomycotina</taxon>
        <taxon>Agaricomycetes</taxon>
        <taxon>Agaricomycetidae</taxon>
        <taxon>Agaricales</taxon>
        <taxon>Agaricineae</taxon>
        <taxon>Psathyrellaceae</taxon>
        <taxon>Candolleomyces</taxon>
    </lineage>
</organism>
<feature type="signal peptide" evidence="5">
    <location>
        <begin position="1"/>
        <end position="21"/>
    </location>
</feature>
<dbReference type="InterPro" id="IPR012951">
    <property type="entry name" value="BBE"/>
</dbReference>
<evidence type="ECO:0000259" key="6">
    <source>
        <dbReference type="PROSITE" id="PS51387"/>
    </source>
</evidence>
<dbReference type="PANTHER" id="PTHR42973:SF13">
    <property type="entry name" value="FAD-BINDING PCMH-TYPE DOMAIN-CONTAINING PROTEIN"/>
    <property type="match status" value="1"/>
</dbReference>
<dbReference type="InterPro" id="IPR036318">
    <property type="entry name" value="FAD-bd_PCMH-like_sf"/>
</dbReference>